<evidence type="ECO:0000256" key="1">
    <source>
        <dbReference type="SAM" id="MobiDB-lite"/>
    </source>
</evidence>
<evidence type="ECO:0000313" key="2">
    <source>
        <dbReference type="EMBL" id="MFC5508143.1"/>
    </source>
</evidence>
<gene>
    <name evidence="2" type="ORF">ACFPN9_23150</name>
</gene>
<proteinExistence type="predicted"/>
<feature type="region of interest" description="Disordered" evidence="1">
    <location>
        <begin position="26"/>
        <end position="48"/>
    </location>
</feature>
<keyword evidence="3" id="KW-1185">Reference proteome</keyword>
<dbReference type="Proteomes" id="UP001596060">
    <property type="component" value="Unassembled WGS sequence"/>
</dbReference>
<name>A0ABW0P712_9HYPH</name>
<protein>
    <submittedName>
        <fullName evidence="2">Uncharacterized protein</fullName>
    </submittedName>
</protein>
<evidence type="ECO:0000313" key="3">
    <source>
        <dbReference type="Proteomes" id="UP001596060"/>
    </source>
</evidence>
<accession>A0ABW0P712</accession>
<organism evidence="2 3">
    <name type="scientific">Bosea massiliensis</name>
    <dbReference type="NCBI Taxonomy" id="151419"/>
    <lineage>
        <taxon>Bacteria</taxon>
        <taxon>Pseudomonadati</taxon>
        <taxon>Pseudomonadota</taxon>
        <taxon>Alphaproteobacteria</taxon>
        <taxon>Hyphomicrobiales</taxon>
        <taxon>Boseaceae</taxon>
        <taxon>Bosea</taxon>
    </lineage>
</organism>
<dbReference type="EMBL" id="JBHSLU010000082">
    <property type="protein sequence ID" value="MFC5508143.1"/>
    <property type="molecule type" value="Genomic_DNA"/>
</dbReference>
<reference evidence="3" key="1">
    <citation type="journal article" date="2019" name="Int. J. Syst. Evol. Microbiol.">
        <title>The Global Catalogue of Microorganisms (GCM) 10K type strain sequencing project: providing services to taxonomists for standard genome sequencing and annotation.</title>
        <authorList>
            <consortium name="The Broad Institute Genomics Platform"/>
            <consortium name="The Broad Institute Genome Sequencing Center for Infectious Disease"/>
            <person name="Wu L."/>
            <person name="Ma J."/>
        </authorList>
    </citation>
    <scope>NUCLEOTIDE SEQUENCE [LARGE SCALE GENOMIC DNA]</scope>
    <source>
        <strain evidence="3">CCUG 43117</strain>
    </source>
</reference>
<comment type="caution">
    <text evidence="2">The sequence shown here is derived from an EMBL/GenBank/DDBJ whole genome shotgun (WGS) entry which is preliminary data.</text>
</comment>
<sequence length="107" mass="12225">MGASPKSPRKRRPRIPAPMILPDNLYDYVHDDPRRGRAPRASGRDDSDDQKLLVVDDWSDRIPVTEAEVDVFERYFGELLDRLFCPTDPPPRTKALQELTSDVNYGA</sequence>
<dbReference type="RefSeq" id="WP_377817697.1">
    <property type="nucleotide sequence ID" value="NZ_JBHSLU010000082.1"/>
</dbReference>